<dbReference type="InterPro" id="IPR003898">
    <property type="entry name" value="Borpert_toxA"/>
</dbReference>
<keyword evidence="2" id="KW-1185">Reference proteome</keyword>
<dbReference type="OrthoDB" id="4223934at2"/>
<dbReference type="Proteomes" id="UP000267900">
    <property type="component" value="Chromosome"/>
</dbReference>
<dbReference type="Pfam" id="PF02917">
    <property type="entry name" value="Pertussis_S1"/>
    <property type="match status" value="1"/>
</dbReference>
<dbReference type="SUPFAM" id="SSF56399">
    <property type="entry name" value="ADP-ribosylation"/>
    <property type="match status" value="1"/>
</dbReference>
<proteinExistence type="predicted"/>
<evidence type="ECO:0000313" key="2">
    <source>
        <dbReference type="Proteomes" id="UP000267900"/>
    </source>
</evidence>
<name>A0A3S9PC04_STRLT</name>
<organism evidence="1 2">
    <name type="scientific">Streptomyces luteoverticillatus</name>
    <name type="common">Streptoverticillium luteoverticillatus</name>
    <dbReference type="NCBI Taxonomy" id="66425"/>
    <lineage>
        <taxon>Bacteria</taxon>
        <taxon>Bacillati</taxon>
        <taxon>Actinomycetota</taxon>
        <taxon>Actinomycetes</taxon>
        <taxon>Kitasatosporales</taxon>
        <taxon>Streptomycetaceae</taxon>
        <taxon>Streptomyces</taxon>
    </lineage>
</organism>
<reference evidence="1 2" key="1">
    <citation type="submission" date="2018-12" db="EMBL/GenBank/DDBJ databases">
        <title>The whole draft genome of Streptomyce luteoverticillatus CGMCC 15060.</title>
        <authorList>
            <person name="Feng Z."/>
            <person name="Chen G."/>
            <person name="Zhang J."/>
            <person name="Zhu H."/>
            <person name="Yu X."/>
            <person name="Zhang W."/>
            <person name="Zhang X."/>
        </authorList>
    </citation>
    <scope>NUCLEOTIDE SEQUENCE [LARGE SCALE GENOMIC DNA]</scope>
    <source>
        <strain evidence="1 2">CGMCC 15060</strain>
    </source>
</reference>
<dbReference type="GO" id="GO:0003950">
    <property type="term" value="F:NAD+ poly-ADP-ribosyltransferase activity"/>
    <property type="evidence" value="ECO:0007669"/>
    <property type="project" value="InterPro"/>
</dbReference>
<accession>A0A3S9PC04</accession>
<dbReference type="AlphaFoldDB" id="A0A3S9PC04"/>
<dbReference type="Gene3D" id="3.90.210.10">
    <property type="entry name" value="Heat-Labile Enterotoxin, subunit A"/>
    <property type="match status" value="1"/>
</dbReference>
<gene>
    <name evidence="1" type="ORF">EKH77_00120</name>
</gene>
<evidence type="ECO:0000313" key="1">
    <source>
        <dbReference type="EMBL" id="AZQ69838.1"/>
    </source>
</evidence>
<dbReference type="EMBL" id="CP034587">
    <property type="protein sequence ID" value="AZQ69838.1"/>
    <property type="molecule type" value="Genomic_DNA"/>
</dbReference>
<dbReference type="GO" id="GO:0005576">
    <property type="term" value="C:extracellular region"/>
    <property type="evidence" value="ECO:0007669"/>
    <property type="project" value="InterPro"/>
</dbReference>
<protein>
    <submittedName>
        <fullName evidence="1">Uncharacterized protein</fullName>
    </submittedName>
</protein>
<sequence>MCLNPPGTPDTRRRLAARDHAMSHEGHAMTLAPRTASREATDQVFPYLRRTERPKFLIRFDRRHPDEIFETGFTARGHLYDIARHVHGGQYLAQTGFISTGASIVAAMEIFKGSLRYEASLTPPEKGSVRFDTWLYRMQSTKYVASVADNLLDPARKKPEYATRDAWYYAQTQKEWAVPRKISRETITMARKITLIVDLPLDPTRPFDLKLPIPPSIVMRARVQTHDIESPLYNPNYKHGYAESTPYNPFTDTQTRYDGLWGYQANVPPGHDEYQSPPETAWAREREYWNTDGTAVPTQNYPFGHP</sequence>